<evidence type="ECO:0000259" key="5">
    <source>
        <dbReference type="PROSITE" id="PS50102"/>
    </source>
</evidence>
<evidence type="ECO:0000256" key="2">
    <source>
        <dbReference type="ARBA" id="ARBA00022884"/>
    </source>
</evidence>
<feature type="domain" description="RRM" evidence="5">
    <location>
        <begin position="115"/>
        <end position="192"/>
    </location>
</feature>
<dbReference type="EMBL" id="JAVXUP010000347">
    <property type="protein sequence ID" value="KAK3030228.1"/>
    <property type="molecule type" value="Genomic_DNA"/>
</dbReference>
<evidence type="ECO:0000313" key="6">
    <source>
        <dbReference type="EMBL" id="KAK3030228.1"/>
    </source>
</evidence>
<dbReference type="GO" id="GO:0003729">
    <property type="term" value="F:mRNA binding"/>
    <property type="evidence" value="ECO:0007669"/>
    <property type="project" value="TreeGrafter"/>
</dbReference>
<comment type="caution">
    <text evidence="6">The sequence shown here is derived from an EMBL/GenBank/DDBJ whole genome shotgun (WGS) entry which is preliminary data.</text>
</comment>
<feature type="region of interest" description="Disordered" evidence="4">
    <location>
        <begin position="356"/>
        <end position="387"/>
    </location>
</feature>
<dbReference type="GO" id="GO:0006417">
    <property type="term" value="P:regulation of translation"/>
    <property type="evidence" value="ECO:0007669"/>
    <property type="project" value="TreeGrafter"/>
</dbReference>
<dbReference type="Proteomes" id="UP001188597">
    <property type="component" value="Unassembled WGS sequence"/>
</dbReference>
<dbReference type="PANTHER" id="PTHR48032">
    <property type="entry name" value="RNA-BINDING PROTEIN MUSASHI HOMOLOG RBP6"/>
    <property type="match status" value="1"/>
</dbReference>
<keyword evidence="7" id="KW-1185">Reference proteome</keyword>
<dbReference type="AlphaFoldDB" id="A0AA88WMP6"/>
<feature type="region of interest" description="Disordered" evidence="4">
    <location>
        <begin position="324"/>
        <end position="344"/>
    </location>
</feature>
<dbReference type="Pfam" id="PF00076">
    <property type="entry name" value="RRM_1"/>
    <property type="match status" value="2"/>
</dbReference>
<evidence type="ECO:0000256" key="4">
    <source>
        <dbReference type="SAM" id="MobiDB-lite"/>
    </source>
</evidence>
<proteinExistence type="predicted"/>
<feature type="compositionally biased region" description="Low complexity" evidence="4">
    <location>
        <begin position="87"/>
        <end position="109"/>
    </location>
</feature>
<reference evidence="6" key="1">
    <citation type="submission" date="2022-12" db="EMBL/GenBank/DDBJ databases">
        <title>Draft genome assemblies for two species of Escallonia (Escalloniales).</title>
        <authorList>
            <person name="Chanderbali A."/>
            <person name="Dervinis C."/>
            <person name="Anghel I."/>
            <person name="Soltis D."/>
            <person name="Soltis P."/>
            <person name="Zapata F."/>
        </authorList>
    </citation>
    <scope>NUCLEOTIDE SEQUENCE</scope>
    <source>
        <strain evidence="6">UCBG64.0493</strain>
        <tissue evidence="6">Leaf</tissue>
    </source>
</reference>
<protein>
    <recommendedName>
        <fullName evidence="5">RRM domain-containing protein</fullName>
    </recommendedName>
</protein>
<keyword evidence="1" id="KW-0677">Repeat</keyword>
<dbReference type="PROSITE" id="PS50102">
    <property type="entry name" value="RRM"/>
    <property type="match status" value="2"/>
</dbReference>
<evidence type="ECO:0000256" key="3">
    <source>
        <dbReference type="PROSITE-ProRule" id="PRU00176"/>
    </source>
</evidence>
<organism evidence="6 7">
    <name type="scientific">Escallonia herrerae</name>
    <dbReference type="NCBI Taxonomy" id="1293975"/>
    <lineage>
        <taxon>Eukaryota</taxon>
        <taxon>Viridiplantae</taxon>
        <taxon>Streptophyta</taxon>
        <taxon>Embryophyta</taxon>
        <taxon>Tracheophyta</taxon>
        <taxon>Spermatophyta</taxon>
        <taxon>Magnoliopsida</taxon>
        <taxon>eudicotyledons</taxon>
        <taxon>Gunneridae</taxon>
        <taxon>Pentapetalae</taxon>
        <taxon>asterids</taxon>
        <taxon>campanulids</taxon>
        <taxon>Escalloniales</taxon>
        <taxon>Escalloniaceae</taxon>
        <taxon>Escallonia</taxon>
    </lineage>
</organism>
<dbReference type="InterPro" id="IPR000504">
    <property type="entry name" value="RRM_dom"/>
</dbReference>
<dbReference type="InterPro" id="IPR035979">
    <property type="entry name" value="RBD_domain_sf"/>
</dbReference>
<evidence type="ECO:0000256" key="1">
    <source>
        <dbReference type="ARBA" id="ARBA00022737"/>
    </source>
</evidence>
<feature type="region of interest" description="Disordered" evidence="4">
    <location>
        <begin position="82"/>
        <end position="112"/>
    </location>
</feature>
<dbReference type="InterPro" id="IPR012677">
    <property type="entry name" value="Nucleotide-bd_a/b_plait_sf"/>
</dbReference>
<accession>A0AA88WMP6</accession>
<dbReference type="SUPFAM" id="SSF54928">
    <property type="entry name" value="RNA-binding domain, RBD"/>
    <property type="match status" value="2"/>
</dbReference>
<dbReference type="FunFam" id="3.30.70.330:FF:000040">
    <property type="entry name" value="Heterogeneous nuclear ribonucleoprotein A2/B1"/>
    <property type="match status" value="1"/>
</dbReference>
<evidence type="ECO:0000313" key="7">
    <source>
        <dbReference type="Proteomes" id="UP001188597"/>
    </source>
</evidence>
<keyword evidence="2 3" id="KW-0694">RNA-binding</keyword>
<dbReference type="PANTHER" id="PTHR48032:SF12">
    <property type="entry name" value="RRM DOMAIN-CONTAINING PROTEIN"/>
    <property type="match status" value="1"/>
</dbReference>
<sequence length="387" mass="41236">MEDSDQNKLFIGGISWETTDENLRSHFGKYGTVVGSVIAKDRNTGSPRGFAFVSFSDPSAVDKALQDTHNILGRTVEVKKAIPRSEQNQSLQQQQSRGLSRNSRSNGRSDGFRTKKIFVGGLSANLTEEEFSTYFEKFGRITDVVVMHDNVTHRPRGFGFITFDSEDAVEDVMQKSFHELTGKLVEVKRAVPKEGNSSSNGYTARVGSGGGPNFNSYQHGSYSPHSAGYGILPNYEPLSGYGGLVGYPYGAGMFGGYSVRGYGGFGYGMAPLAPRSPWNVGFGGSPLPYGSSANVYPAYLNGGVGVMGMGNNAYNGIVGTGPTGKSSQLGGGSDAQVAADARPPQIDRVKVEFNSFNSGGNYNAAASKSNQKGIDGRFRPYTASNSS</sequence>
<feature type="domain" description="RRM" evidence="5">
    <location>
        <begin position="7"/>
        <end position="83"/>
    </location>
</feature>
<gene>
    <name evidence="6" type="ORF">RJ639_038351</name>
</gene>
<feature type="compositionally biased region" description="Polar residues" evidence="4">
    <location>
        <begin position="356"/>
        <end position="372"/>
    </location>
</feature>
<dbReference type="CDD" id="cd12330">
    <property type="entry name" value="RRM2_Hrp1p"/>
    <property type="match status" value="1"/>
</dbReference>
<dbReference type="Gene3D" id="3.30.70.330">
    <property type="match status" value="2"/>
</dbReference>
<name>A0AA88WMP6_9ASTE</name>
<dbReference type="SMART" id="SM00360">
    <property type="entry name" value="RRM"/>
    <property type="match status" value="2"/>
</dbReference>